<dbReference type="Pfam" id="PF01032">
    <property type="entry name" value="FecCD"/>
    <property type="match status" value="1"/>
</dbReference>
<feature type="transmembrane region" description="Helical" evidence="9">
    <location>
        <begin position="325"/>
        <end position="342"/>
    </location>
</feature>
<feature type="transmembrane region" description="Helical" evidence="9">
    <location>
        <begin position="111"/>
        <end position="129"/>
    </location>
</feature>
<dbReference type="PANTHER" id="PTHR30472">
    <property type="entry name" value="FERRIC ENTEROBACTIN TRANSPORT SYSTEM PERMEASE PROTEIN"/>
    <property type="match status" value="1"/>
</dbReference>
<evidence type="ECO:0000256" key="2">
    <source>
        <dbReference type="ARBA" id="ARBA00007935"/>
    </source>
</evidence>
<reference evidence="10 11" key="1">
    <citation type="submission" date="2020-08" db="EMBL/GenBank/DDBJ databases">
        <title>Sequencing the genomes of 1000 actinobacteria strains.</title>
        <authorList>
            <person name="Klenk H.-P."/>
        </authorList>
    </citation>
    <scope>NUCLEOTIDE SEQUENCE [LARGE SCALE GENOMIC DNA]</scope>
    <source>
        <strain evidence="10 11">DSM 105783</strain>
    </source>
</reference>
<feature type="region of interest" description="Disordered" evidence="8">
    <location>
        <begin position="1"/>
        <end position="22"/>
    </location>
</feature>
<evidence type="ECO:0000256" key="6">
    <source>
        <dbReference type="ARBA" id="ARBA00022989"/>
    </source>
</evidence>
<comment type="subcellular location">
    <subcellularLocation>
        <location evidence="1">Cell membrane</location>
        <topology evidence="1">Multi-pass membrane protein</topology>
    </subcellularLocation>
</comment>
<feature type="transmembrane region" description="Helical" evidence="9">
    <location>
        <begin position="135"/>
        <end position="154"/>
    </location>
</feature>
<keyword evidence="7 9" id="KW-0472">Membrane</keyword>
<evidence type="ECO:0000256" key="7">
    <source>
        <dbReference type="ARBA" id="ARBA00023136"/>
    </source>
</evidence>
<evidence type="ECO:0000256" key="5">
    <source>
        <dbReference type="ARBA" id="ARBA00022692"/>
    </source>
</evidence>
<comment type="similarity">
    <text evidence="2">Belongs to the binding-protein-dependent transport system permease family. FecCD subfamily.</text>
</comment>
<feature type="transmembrane region" description="Helical" evidence="9">
    <location>
        <begin position="79"/>
        <end position="99"/>
    </location>
</feature>
<dbReference type="InterPro" id="IPR000522">
    <property type="entry name" value="ABC_transptr_permease_BtuC"/>
</dbReference>
<dbReference type="GO" id="GO:0033214">
    <property type="term" value="P:siderophore-iron import into cell"/>
    <property type="evidence" value="ECO:0007669"/>
    <property type="project" value="TreeGrafter"/>
</dbReference>
<comment type="caution">
    <text evidence="10">The sequence shown here is derived from an EMBL/GenBank/DDBJ whole genome shotgun (WGS) entry which is preliminary data.</text>
</comment>
<feature type="transmembrane region" description="Helical" evidence="9">
    <location>
        <begin position="30"/>
        <end position="51"/>
    </location>
</feature>
<organism evidence="10 11">
    <name type="scientific">Neomicrococcus aestuarii</name>
    <dbReference type="NCBI Taxonomy" id="556325"/>
    <lineage>
        <taxon>Bacteria</taxon>
        <taxon>Bacillati</taxon>
        <taxon>Actinomycetota</taxon>
        <taxon>Actinomycetes</taxon>
        <taxon>Micrococcales</taxon>
        <taxon>Micrococcaceae</taxon>
        <taxon>Neomicrococcus</taxon>
    </lineage>
</organism>
<dbReference type="AlphaFoldDB" id="A0A7W8TTY4"/>
<dbReference type="EMBL" id="JACHDR010000001">
    <property type="protein sequence ID" value="MBB5512865.1"/>
    <property type="molecule type" value="Genomic_DNA"/>
</dbReference>
<feature type="transmembrane region" description="Helical" evidence="9">
    <location>
        <begin position="212"/>
        <end position="230"/>
    </location>
</feature>
<evidence type="ECO:0000256" key="8">
    <source>
        <dbReference type="SAM" id="MobiDB-lite"/>
    </source>
</evidence>
<dbReference type="GO" id="GO:0022857">
    <property type="term" value="F:transmembrane transporter activity"/>
    <property type="evidence" value="ECO:0007669"/>
    <property type="project" value="InterPro"/>
</dbReference>
<gene>
    <name evidence="10" type="ORF">HD598_001552</name>
</gene>
<evidence type="ECO:0000313" key="10">
    <source>
        <dbReference type="EMBL" id="MBB5512865.1"/>
    </source>
</evidence>
<keyword evidence="3" id="KW-0813">Transport</keyword>
<dbReference type="CDD" id="cd06550">
    <property type="entry name" value="TM_ABC_iron-siderophores_like"/>
    <property type="match status" value="1"/>
</dbReference>
<dbReference type="SUPFAM" id="SSF81345">
    <property type="entry name" value="ABC transporter involved in vitamin B12 uptake, BtuC"/>
    <property type="match status" value="1"/>
</dbReference>
<proteinExistence type="inferred from homology"/>
<dbReference type="RefSeq" id="WP_311538985.1">
    <property type="nucleotide sequence ID" value="NZ_BAAARH010000021.1"/>
</dbReference>
<feature type="transmembrane region" description="Helical" evidence="9">
    <location>
        <begin position="255"/>
        <end position="281"/>
    </location>
</feature>
<keyword evidence="4" id="KW-1003">Cell membrane</keyword>
<dbReference type="GO" id="GO:0005886">
    <property type="term" value="C:plasma membrane"/>
    <property type="evidence" value="ECO:0007669"/>
    <property type="project" value="UniProtKB-SubCell"/>
</dbReference>
<dbReference type="Proteomes" id="UP000580797">
    <property type="component" value="Unassembled WGS sequence"/>
</dbReference>
<accession>A0A7W8TTY4</accession>
<evidence type="ECO:0000256" key="4">
    <source>
        <dbReference type="ARBA" id="ARBA00022475"/>
    </source>
</evidence>
<evidence type="ECO:0000313" key="11">
    <source>
        <dbReference type="Proteomes" id="UP000580797"/>
    </source>
</evidence>
<evidence type="ECO:0000256" key="1">
    <source>
        <dbReference type="ARBA" id="ARBA00004651"/>
    </source>
</evidence>
<name>A0A7W8TTY4_9MICC</name>
<feature type="compositionally biased region" description="Low complexity" evidence="8">
    <location>
        <begin position="9"/>
        <end position="22"/>
    </location>
</feature>
<evidence type="ECO:0000256" key="9">
    <source>
        <dbReference type="SAM" id="Phobius"/>
    </source>
</evidence>
<sequence length="351" mass="35929">MITTKVPAKVSTSGSKTGVSKTRGPRTARVAAVLSGVVVLLFFAKVLLGSFQVSFVDFWRILGGETIPGATFIVMEDRLPAAIIAILAGAAFGMSGTMFQNLLRNPLASPDVIGIGYGASAAAVAGMLWFGLQGWALAGAALAGGLAIALLIYFMANSGHQTGSRLILMGIAFAAMLQAIISYLLTRADVRTVDDALRWMIGSLNSSTWDRALLLLVALVVLVPLAALAAGKLKILELGDDVAAGLGVNVSRVRLGIVVVAVCLSSVATAITGPIAFVAFLAGPLARLMNRGASSLILSALTGGALVLLAEFVASNAFGDTQLPVGVVTGALGAPFLLWLLARSNQRGIGG</sequence>
<feature type="transmembrane region" description="Helical" evidence="9">
    <location>
        <begin position="166"/>
        <end position="185"/>
    </location>
</feature>
<keyword evidence="5 9" id="KW-0812">Transmembrane</keyword>
<dbReference type="Gene3D" id="1.10.3470.10">
    <property type="entry name" value="ABC transporter involved in vitamin B12 uptake, BtuC"/>
    <property type="match status" value="1"/>
</dbReference>
<evidence type="ECO:0000256" key="3">
    <source>
        <dbReference type="ARBA" id="ARBA00022448"/>
    </source>
</evidence>
<dbReference type="PANTHER" id="PTHR30472:SF24">
    <property type="entry name" value="FERRIC ENTEROBACTIN TRANSPORT SYSTEM PERMEASE PROTEIN FEPG"/>
    <property type="match status" value="1"/>
</dbReference>
<feature type="transmembrane region" description="Helical" evidence="9">
    <location>
        <begin position="293"/>
        <end position="313"/>
    </location>
</feature>
<dbReference type="InterPro" id="IPR037294">
    <property type="entry name" value="ABC_BtuC-like"/>
</dbReference>
<keyword evidence="6 9" id="KW-1133">Transmembrane helix</keyword>
<protein>
    <submittedName>
        <fullName evidence="10">Iron complex transport system permease protein</fullName>
    </submittedName>
</protein>